<reference evidence="1 2" key="1">
    <citation type="submission" date="2016-07" db="EMBL/GenBank/DDBJ databases">
        <title>Genome analysis of Flavihumibacter stibioxidans YS-17.</title>
        <authorList>
            <person name="Shi K."/>
            <person name="Han Y."/>
            <person name="Wang G."/>
        </authorList>
    </citation>
    <scope>NUCLEOTIDE SEQUENCE [LARGE SCALE GENOMIC DNA]</scope>
    <source>
        <strain evidence="1 2">YS-17</strain>
    </source>
</reference>
<sequence length="207" mass="22904">MRISIFAAFVVIFGACQKQDNTNLTTTSVDPNKQFLTIPEEVINGIIPPHPSCTSPYLVELEIKGVGDGNYAWIWKVTNKNPGNGKNGTAQDLSHWGIQLEACVRSAERNATMDHIVGAAYSFDGENWTSFTPSYKPDPSIKNTCGFETPNILKFDVGTNGNKPTYYKLIVNKWFSVNRFAKAFYKSGKNTGCGEICIPSFCCLCEH</sequence>
<proteinExistence type="predicted"/>
<evidence type="ECO:0008006" key="3">
    <source>
        <dbReference type="Google" id="ProtNLM"/>
    </source>
</evidence>
<organism evidence="1 2">
    <name type="scientific">Flavihumibacter stibioxidans</name>
    <dbReference type="NCBI Taxonomy" id="1834163"/>
    <lineage>
        <taxon>Bacteria</taxon>
        <taxon>Pseudomonadati</taxon>
        <taxon>Bacteroidota</taxon>
        <taxon>Chitinophagia</taxon>
        <taxon>Chitinophagales</taxon>
        <taxon>Chitinophagaceae</taxon>
        <taxon>Flavihumibacter</taxon>
    </lineage>
</organism>
<comment type="caution">
    <text evidence="1">The sequence shown here is derived from an EMBL/GenBank/DDBJ whole genome shotgun (WGS) entry which is preliminary data.</text>
</comment>
<dbReference type="EMBL" id="MBUA01000029">
    <property type="protein sequence ID" value="MBC6492724.1"/>
    <property type="molecule type" value="Genomic_DNA"/>
</dbReference>
<dbReference type="PROSITE" id="PS51257">
    <property type="entry name" value="PROKAR_LIPOPROTEIN"/>
    <property type="match status" value="1"/>
</dbReference>
<evidence type="ECO:0000313" key="1">
    <source>
        <dbReference type="EMBL" id="MBC6492724.1"/>
    </source>
</evidence>
<gene>
    <name evidence="1" type="ORF">BC349_16830</name>
</gene>
<accession>A0ABR7MCH8</accession>
<protein>
    <recommendedName>
        <fullName evidence="3">Lipoprotein</fullName>
    </recommendedName>
</protein>
<name>A0ABR7MCH8_9BACT</name>
<evidence type="ECO:0000313" key="2">
    <source>
        <dbReference type="Proteomes" id="UP000765802"/>
    </source>
</evidence>
<keyword evidence="2" id="KW-1185">Reference proteome</keyword>
<dbReference type="Proteomes" id="UP000765802">
    <property type="component" value="Unassembled WGS sequence"/>
</dbReference>